<keyword evidence="5 7" id="KW-0808">Transferase</keyword>
<evidence type="ECO:0000256" key="2">
    <source>
        <dbReference type="ARBA" id="ARBA00007441"/>
    </source>
</evidence>
<comment type="caution">
    <text evidence="9">The sequence shown here is derived from an EMBL/GenBank/DDBJ whole genome shotgun (WGS) entry which is preliminary data.</text>
</comment>
<evidence type="ECO:0000256" key="1">
    <source>
        <dbReference type="ARBA" id="ARBA00001933"/>
    </source>
</evidence>
<dbReference type="Pfam" id="PF00155">
    <property type="entry name" value="Aminotran_1_2"/>
    <property type="match status" value="1"/>
</dbReference>
<dbReference type="Gene3D" id="3.40.640.10">
    <property type="entry name" value="Type I PLP-dependent aspartate aminotransferase-like (Major domain)"/>
    <property type="match status" value="1"/>
</dbReference>
<dbReference type="GO" id="GO:0005829">
    <property type="term" value="C:cytosol"/>
    <property type="evidence" value="ECO:0007669"/>
    <property type="project" value="TreeGrafter"/>
</dbReference>
<evidence type="ECO:0000313" key="10">
    <source>
        <dbReference type="Proteomes" id="UP001211065"/>
    </source>
</evidence>
<evidence type="ECO:0000259" key="8">
    <source>
        <dbReference type="Pfam" id="PF00155"/>
    </source>
</evidence>
<feature type="domain" description="Aminotransferase class I/classII large" evidence="8">
    <location>
        <begin position="44"/>
        <end position="408"/>
    </location>
</feature>
<dbReference type="CDD" id="cd00609">
    <property type="entry name" value="AAT_like"/>
    <property type="match status" value="1"/>
</dbReference>
<dbReference type="NCBIfam" id="NF006719">
    <property type="entry name" value="PRK09257.1"/>
    <property type="match status" value="1"/>
</dbReference>
<dbReference type="GO" id="GO:0006532">
    <property type="term" value="P:aspartate biosynthetic process"/>
    <property type="evidence" value="ECO:0007669"/>
    <property type="project" value="TreeGrafter"/>
</dbReference>
<dbReference type="InterPro" id="IPR004839">
    <property type="entry name" value="Aminotransferase_I/II_large"/>
</dbReference>
<accession>A0AAD5U6I6</accession>
<name>A0AAD5U6I6_9FUNG</name>
<dbReference type="InterPro" id="IPR000796">
    <property type="entry name" value="Asp_trans"/>
</dbReference>
<organism evidence="9 10">
    <name type="scientific">Clydaea vesicula</name>
    <dbReference type="NCBI Taxonomy" id="447962"/>
    <lineage>
        <taxon>Eukaryota</taxon>
        <taxon>Fungi</taxon>
        <taxon>Fungi incertae sedis</taxon>
        <taxon>Chytridiomycota</taxon>
        <taxon>Chytridiomycota incertae sedis</taxon>
        <taxon>Chytridiomycetes</taxon>
        <taxon>Lobulomycetales</taxon>
        <taxon>Lobulomycetaceae</taxon>
        <taxon>Clydaea</taxon>
    </lineage>
</organism>
<evidence type="ECO:0000256" key="4">
    <source>
        <dbReference type="ARBA" id="ARBA00022576"/>
    </source>
</evidence>
<protein>
    <recommendedName>
        <fullName evidence="7">Aspartate aminotransferase</fullName>
        <ecNumber evidence="7">2.6.1.1</ecNumber>
    </recommendedName>
</protein>
<dbReference type="EMBL" id="JADGJW010000044">
    <property type="protein sequence ID" value="KAJ3226113.1"/>
    <property type="molecule type" value="Genomic_DNA"/>
</dbReference>
<evidence type="ECO:0000256" key="6">
    <source>
        <dbReference type="ARBA" id="ARBA00022898"/>
    </source>
</evidence>
<evidence type="ECO:0000256" key="7">
    <source>
        <dbReference type="RuleBase" id="RU000480"/>
    </source>
</evidence>
<reference evidence="9" key="1">
    <citation type="submission" date="2020-05" db="EMBL/GenBank/DDBJ databases">
        <title>Phylogenomic resolution of chytrid fungi.</title>
        <authorList>
            <person name="Stajich J.E."/>
            <person name="Amses K."/>
            <person name="Simmons R."/>
            <person name="Seto K."/>
            <person name="Myers J."/>
            <person name="Bonds A."/>
            <person name="Quandt C.A."/>
            <person name="Barry K."/>
            <person name="Liu P."/>
            <person name="Grigoriev I."/>
            <person name="Longcore J.E."/>
            <person name="James T.Y."/>
        </authorList>
    </citation>
    <scope>NUCLEOTIDE SEQUENCE</scope>
    <source>
        <strain evidence="9">JEL0476</strain>
    </source>
</reference>
<comment type="similarity">
    <text evidence="2">Belongs to the class-I pyridoxal-phosphate-dependent aminotransferase family.</text>
</comment>
<dbReference type="InterPro" id="IPR004838">
    <property type="entry name" value="NHTrfase_class1_PyrdxlP-BS"/>
</dbReference>
<dbReference type="GO" id="GO:0030170">
    <property type="term" value="F:pyridoxal phosphate binding"/>
    <property type="evidence" value="ECO:0007669"/>
    <property type="project" value="InterPro"/>
</dbReference>
<comment type="miscellaneous">
    <text evidence="7">In eukaryotes there are cytoplasmic, mitochondrial and chloroplastic isozymes.</text>
</comment>
<comment type="subunit">
    <text evidence="3 7">Homodimer.</text>
</comment>
<gene>
    <name evidence="9" type="primary">AAT2</name>
    <name evidence="9" type="ORF">HK099_005582</name>
</gene>
<evidence type="ECO:0000313" key="9">
    <source>
        <dbReference type="EMBL" id="KAJ3226113.1"/>
    </source>
</evidence>
<keyword evidence="10" id="KW-1185">Reference proteome</keyword>
<dbReference type="PANTHER" id="PTHR11879:SF55">
    <property type="entry name" value="GLUTAMATE OXALOACETATE TRANSAMINASE 1, ISOFORM B"/>
    <property type="match status" value="1"/>
</dbReference>
<keyword evidence="4 7" id="KW-0032">Aminotransferase</keyword>
<evidence type="ECO:0000256" key="5">
    <source>
        <dbReference type="ARBA" id="ARBA00022679"/>
    </source>
</evidence>
<dbReference type="SUPFAM" id="SSF53383">
    <property type="entry name" value="PLP-dependent transferases"/>
    <property type="match status" value="1"/>
</dbReference>
<dbReference type="PANTHER" id="PTHR11879">
    <property type="entry name" value="ASPARTATE AMINOTRANSFERASE"/>
    <property type="match status" value="1"/>
</dbReference>
<dbReference type="Gene3D" id="3.90.1150.10">
    <property type="entry name" value="Aspartate Aminotransferase, domain 1"/>
    <property type="match status" value="1"/>
</dbReference>
<dbReference type="PRINTS" id="PR00799">
    <property type="entry name" value="TRANSAMINASE"/>
</dbReference>
<comment type="catalytic activity">
    <reaction evidence="7">
        <text>L-aspartate + 2-oxoglutarate = oxaloacetate + L-glutamate</text>
        <dbReference type="Rhea" id="RHEA:21824"/>
        <dbReference type="ChEBI" id="CHEBI:16452"/>
        <dbReference type="ChEBI" id="CHEBI:16810"/>
        <dbReference type="ChEBI" id="CHEBI:29985"/>
        <dbReference type="ChEBI" id="CHEBI:29991"/>
        <dbReference type="EC" id="2.6.1.1"/>
    </reaction>
</comment>
<evidence type="ECO:0000256" key="3">
    <source>
        <dbReference type="ARBA" id="ARBA00011738"/>
    </source>
</evidence>
<dbReference type="AlphaFoldDB" id="A0AAD5U6I6"/>
<dbReference type="Proteomes" id="UP001211065">
    <property type="component" value="Unassembled WGS sequence"/>
</dbReference>
<dbReference type="FunFam" id="3.90.1150.10:FF:000001">
    <property type="entry name" value="Aspartate aminotransferase"/>
    <property type="match status" value="1"/>
</dbReference>
<proteinExistence type="inferred from homology"/>
<dbReference type="InterPro" id="IPR015424">
    <property type="entry name" value="PyrdxlP-dep_Trfase"/>
</dbReference>
<dbReference type="PROSITE" id="PS00105">
    <property type="entry name" value="AA_TRANSFER_CLASS_1"/>
    <property type="match status" value="1"/>
</dbReference>
<dbReference type="FunFam" id="3.40.640.10:FF:000066">
    <property type="entry name" value="Aspartate aminotransferase"/>
    <property type="match status" value="1"/>
</dbReference>
<sequence length="416" mass="46878">MSNRMHQVSEHLKASSQFNNVNLAPPDPILKMNAIYKADPDPVKISVGVGAYRTEEGKPYILNCVKKAERMMLDDPNNDHEYLPMAGLQSFTDAAVKLILGADSHIIKENRAIGFQAISGTGALRVGAELLNRFRKSIAYVSKPTWGNHLAIFGDCGFEVREYQYWDPATRGLNESFFDTLRSAPNGSIFVLHGCAHNPTGVDPTEEQWKLVAKIMKEKNHFPFFDCAYQGFASGDLDKDAWSVRYFVDQGFEMFIAQSFAKNLGLYGERVGNLTLVVHNPDVLPKMHSNLCKIVRAMYSCPPAHGAKIASLVLNTPELYKEWTVELKAMADRIKEMRVMLFDLLTEMKTPGTWNHITDQIGMFTFTGLTQNQCKTLVGEHHIYLIDNGRISIAGLNTKNIRRFAEKIDWVVRNIQ</sequence>
<dbReference type="EC" id="2.6.1.1" evidence="7"/>
<comment type="cofactor">
    <cofactor evidence="1">
        <name>pyridoxal 5'-phosphate</name>
        <dbReference type="ChEBI" id="CHEBI:597326"/>
    </cofactor>
</comment>
<dbReference type="GO" id="GO:0004069">
    <property type="term" value="F:L-aspartate:2-oxoglutarate aminotransferase activity"/>
    <property type="evidence" value="ECO:0007669"/>
    <property type="project" value="UniProtKB-EC"/>
</dbReference>
<dbReference type="InterPro" id="IPR015422">
    <property type="entry name" value="PyrdxlP-dep_Trfase_small"/>
</dbReference>
<dbReference type="InterPro" id="IPR015421">
    <property type="entry name" value="PyrdxlP-dep_Trfase_major"/>
</dbReference>
<keyword evidence="6" id="KW-0663">Pyridoxal phosphate</keyword>